<dbReference type="NCBIfam" id="NF033826">
    <property type="entry name" value="immun_CdiI"/>
    <property type="match status" value="1"/>
</dbReference>
<dbReference type="AlphaFoldDB" id="A0A2K1QCN2"/>
<organism evidence="2 3">
    <name type="scientific">Mixta theicola</name>
    <dbReference type="NCBI Taxonomy" id="1458355"/>
    <lineage>
        <taxon>Bacteria</taxon>
        <taxon>Pseudomonadati</taxon>
        <taxon>Pseudomonadota</taxon>
        <taxon>Gammaproteobacteria</taxon>
        <taxon>Enterobacterales</taxon>
        <taxon>Erwiniaceae</taxon>
        <taxon>Mixta</taxon>
    </lineage>
</organism>
<dbReference type="Proteomes" id="UP000236345">
    <property type="component" value="Unassembled WGS sequence"/>
</dbReference>
<keyword evidence="3" id="KW-1185">Reference proteome</keyword>
<proteinExistence type="predicted"/>
<dbReference type="Pfam" id="PF18624">
    <property type="entry name" value="CdiI_4"/>
    <property type="match status" value="1"/>
</dbReference>
<gene>
    <name evidence="2" type="ORF">COO59_06055</name>
</gene>
<dbReference type="InterPro" id="IPR041256">
    <property type="entry name" value="CdiI_4"/>
</dbReference>
<evidence type="ECO:0000313" key="3">
    <source>
        <dbReference type="Proteomes" id="UP000236345"/>
    </source>
</evidence>
<evidence type="ECO:0000313" key="2">
    <source>
        <dbReference type="EMBL" id="PNS12793.1"/>
    </source>
</evidence>
<sequence>MDNIIKKCGFVINETYCHYPDLQDIDPEFHFEGIMFGVWEGEIIVSEEVGLKYTRLACEKYLKLHPKDTEKVNSLLSKLPA</sequence>
<evidence type="ECO:0000259" key="1">
    <source>
        <dbReference type="Pfam" id="PF18624"/>
    </source>
</evidence>
<protein>
    <recommendedName>
        <fullName evidence="1">CDI immunity protein domain-containing protein</fullName>
    </recommendedName>
</protein>
<accession>A0A2K1QCN2</accession>
<dbReference type="OrthoDB" id="6659460at2"/>
<dbReference type="CDD" id="cd20688">
    <property type="entry name" value="CdiI_Ecoli_Nm-like"/>
    <property type="match status" value="1"/>
</dbReference>
<feature type="domain" description="CDI immunity protein" evidence="1">
    <location>
        <begin position="2"/>
        <end position="76"/>
    </location>
</feature>
<name>A0A2K1QCN2_9GAMM</name>
<comment type="caution">
    <text evidence="2">The sequence shown here is derived from an EMBL/GenBank/DDBJ whole genome shotgun (WGS) entry which is preliminary data.</text>
</comment>
<reference evidence="3" key="1">
    <citation type="submission" date="2017-09" db="EMBL/GenBank/DDBJ databases">
        <authorList>
            <person name="Palmer M."/>
            <person name="Steenkamp E.T."/>
            <person name="Coetzee M.P."/>
            <person name="Avontuur J.R."/>
            <person name="Van Zyl E."/>
            <person name="Chan W.-Y."/>
            <person name="Blom J."/>
            <person name="Venter S.N."/>
        </authorList>
    </citation>
    <scope>NUCLEOTIDE SEQUENCE [LARGE SCALE GENOMIC DNA]</scope>
    <source>
        <strain evidence="3">QC88-366</strain>
    </source>
</reference>
<dbReference type="EMBL" id="NWUO01000003">
    <property type="protein sequence ID" value="PNS12793.1"/>
    <property type="molecule type" value="Genomic_DNA"/>
</dbReference>